<sequence length="62" mass="7150">MKANNNHFSPGIKLMSDIKTWKFPNSFLRVQYCIGLDHPGNGLQIRTLCLCLSFIFSYIPFL</sequence>
<accession>A0A2P2JUY1</accession>
<dbReference type="EMBL" id="GGEC01016788">
    <property type="protein sequence ID" value="MBW97271.1"/>
    <property type="molecule type" value="Transcribed_RNA"/>
</dbReference>
<dbReference type="GO" id="GO:0008168">
    <property type="term" value="F:methyltransferase activity"/>
    <property type="evidence" value="ECO:0007669"/>
    <property type="project" value="UniProtKB-KW"/>
</dbReference>
<proteinExistence type="predicted"/>
<keyword evidence="1" id="KW-0808">Transferase</keyword>
<dbReference type="GO" id="GO:0032259">
    <property type="term" value="P:methylation"/>
    <property type="evidence" value="ECO:0007669"/>
    <property type="project" value="UniProtKB-KW"/>
</dbReference>
<reference evidence="1" key="1">
    <citation type="submission" date="2018-02" db="EMBL/GenBank/DDBJ databases">
        <title>Rhizophora mucronata_Transcriptome.</title>
        <authorList>
            <person name="Meera S.P."/>
            <person name="Sreeshan A."/>
            <person name="Augustine A."/>
        </authorList>
    </citation>
    <scope>NUCLEOTIDE SEQUENCE</scope>
    <source>
        <tissue evidence="1">Leaf</tissue>
    </source>
</reference>
<organism evidence="1">
    <name type="scientific">Rhizophora mucronata</name>
    <name type="common">Asiatic mangrove</name>
    <dbReference type="NCBI Taxonomy" id="61149"/>
    <lineage>
        <taxon>Eukaryota</taxon>
        <taxon>Viridiplantae</taxon>
        <taxon>Streptophyta</taxon>
        <taxon>Embryophyta</taxon>
        <taxon>Tracheophyta</taxon>
        <taxon>Spermatophyta</taxon>
        <taxon>Magnoliopsida</taxon>
        <taxon>eudicotyledons</taxon>
        <taxon>Gunneridae</taxon>
        <taxon>Pentapetalae</taxon>
        <taxon>rosids</taxon>
        <taxon>fabids</taxon>
        <taxon>Malpighiales</taxon>
        <taxon>Rhizophoraceae</taxon>
        <taxon>Rhizophora</taxon>
    </lineage>
</organism>
<dbReference type="AlphaFoldDB" id="A0A2P2JUY1"/>
<name>A0A2P2JUY1_RHIMU</name>
<protein>
    <submittedName>
        <fullName evidence="1">Histone-lysine N-methyltransferase H3 lysine-9 specific SUVH4-like</fullName>
    </submittedName>
</protein>
<evidence type="ECO:0000313" key="1">
    <source>
        <dbReference type="EMBL" id="MBW97271.1"/>
    </source>
</evidence>
<keyword evidence="1" id="KW-0489">Methyltransferase</keyword>